<keyword evidence="5" id="KW-1185">Reference proteome</keyword>
<reference evidence="4" key="1">
    <citation type="journal article" date="2020" name="Stud. Mycol.">
        <title>101 Dothideomycetes genomes: a test case for predicting lifestyles and emergence of pathogens.</title>
        <authorList>
            <person name="Haridas S."/>
            <person name="Albert R."/>
            <person name="Binder M."/>
            <person name="Bloem J."/>
            <person name="Labutti K."/>
            <person name="Salamov A."/>
            <person name="Andreopoulos B."/>
            <person name="Baker S."/>
            <person name="Barry K."/>
            <person name="Bills G."/>
            <person name="Bluhm B."/>
            <person name="Cannon C."/>
            <person name="Castanera R."/>
            <person name="Culley D."/>
            <person name="Daum C."/>
            <person name="Ezra D."/>
            <person name="Gonzalez J."/>
            <person name="Henrissat B."/>
            <person name="Kuo A."/>
            <person name="Liang C."/>
            <person name="Lipzen A."/>
            <person name="Lutzoni F."/>
            <person name="Magnuson J."/>
            <person name="Mondo S."/>
            <person name="Nolan M."/>
            <person name="Ohm R."/>
            <person name="Pangilinan J."/>
            <person name="Park H.-J."/>
            <person name="Ramirez L."/>
            <person name="Alfaro M."/>
            <person name="Sun H."/>
            <person name="Tritt A."/>
            <person name="Yoshinaga Y."/>
            <person name="Zwiers L.-H."/>
            <person name="Turgeon B."/>
            <person name="Goodwin S."/>
            <person name="Spatafora J."/>
            <person name="Crous P."/>
            <person name="Grigoriev I."/>
        </authorList>
    </citation>
    <scope>NUCLEOTIDE SEQUENCE</scope>
    <source>
        <strain evidence="4">ATCC 16933</strain>
    </source>
</reference>
<evidence type="ECO:0000313" key="4">
    <source>
        <dbReference type="EMBL" id="KAF2457588.1"/>
    </source>
</evidence>
<dbReference type="PANTHER" id="PTHR10758">
    <property type="entry name" value="26S PROTEASOME NON-ATPASE REGULATORY SUBUNIT 3/COP9 SIGNALOSOME COMPLEX SUBUNIT 3"/>
    <property type="match status" value="1"/>
</dbReference>
<name>A0A6A6P188_9PEZI</name>
<proteinExistence type="predicted"/>
<dbReference type="OrthoDB" id="29061at2759"/>
<dbReference type="PANTHER" id="PTHR10758:SF1">
    <property type="entry name" value="COP9 SIGNALOSOME COMPLEX SUBUNIT 3"/>
    <property type="match status" value="1"/>
</dbReference>
<dbReference type="GO" id="GO:0008180">
    <property type="term" value="C:COP9 signalosome"/>
    <property type="evidence" value="ECO:0007669"/>
    <property type="project" value="TreeGrafter"/>
</dbReference>
<evidence type="ECO:0000313" key="5">
    <source>
        <dbReference type="Proteomes" id="UP000799766"/>
    </source>
</evidence>
<keyword evidence="1" id="KW-0963">Cytoplasm</keyword>
<dbReference type="InterPro" id="IPR055089">
    <property type="entry name" value="COP9_N"/>
</dbReference>
<evidence type="ECO:0000259" key="3">
    <source>
        <dbReference type="Pfam" id="PF22788"/>
    </source>
</evidence>
<gene>
    <name evidence="4" type="ORF">BDY21DRAFT_363855</name>
</gene>
<sequence length="565" mass="61870">MDRLYSFPPSFRQTKAEYDGAITTYIKALNEVPSVAWTETGQDGKDMFQRLDPSVNSIPYAYALVACVDRFEKTIINQLPEELAPGGYVWNHMVVFLTMFDPIQVRYIGREWRRIVEFLMRVTRIVNTHAEAILPIRTAILRLDPSGDTFTSTHTLFLRACMQAGRHEEALPILENYVHSFPGVRLPGAEMSLPCADHPSSNGYITNDSGLSDTITPAMVHEYFLLGATCYIWQQQWESALLYLESVLSAPANNCADIFMVEAYQKWVIVACLVSGRLPNLPRSATSSSMRIVKNVAKPYDSLASIFATRNAQRLQAEIDAGSETWKNDGNNGIVHHLFTQLPRFYIADLQKTYAAIPVPTIARWLQKPPAATESYLQSLIGWEYLDASIEHPFTSDAAPAVPPPASSPTSPSPPNPTQQKQKLAASNAILRFHRNSRTKPPRDAALEERRYAQLVEQAARTAALAHRVRAADARLAVAPPYIEYVSRRNKMQTGASGGGVGAAGGAGAGGMGGAGGGATGNGGATGMGSVGEDLGGDDDYGVLDQMQTEERWEGDEEDLMGDLR</sequence>
<dbReference type="EMBL" id="MU001680">
    <property type="protein sequence ID" value="KAF2457588.1"/>
    <property type="molecule type" value="Genomic_DNA"/>
</dbReference>
<dbReference type="InterPro" id="IPR050756">
    <property type="entry name" value="CSN3"/>
</dbReference>
<feature type="compositionally biased region" description="Gly residues" evidence="2">
    <location>
        <begin position="517"/>
        <end position="530"/>
    </location>
</feature>
<feature type="compositionally biased region" description="Pro residues" evidence="2">
    <location>
        <begin position="401"/>
        <end position="417"/>
    </location>
</feature>
<feature type="region of interest" description="Disordered" evidence="2">
    <location>
        <begin position="396"/>
        <end position="422"/>
    </location>
</feature>
<evidence type="ECO:0000256" key="2">
    <source>
        <dbReference type="SAM" id="MobiDB-lite"/>
    </source>
</evidence>
<protein>
    <recommendedName>
        <fullName evidence="3">COP9 signalosome complex subunit 3 N-terminal helical repeats domain-containing protein</fullName>
    </recommendedName>
</protein>
<evidence type="ECO:0000256" key="1">
    <source>
        <dbReference type="ARBA" id="ARBA00022490"/>
    </source>
</evidence>
<dbReference type="GO" id="GO:0006511">
    <property type="term" value="P:ubiquitin-dependent protein catabolic process"/>
    <property type="evidence" value="ECO:0007669"/>
    <property type="project" value="TreeGrafter"/>
</dbReference>
<feature type="domain" description="COP9 signalosome complex subunit 3 N-terminal helical repeats" evidence="3">
    <location>
        <begin position="215"/>
        <end position="286"/>
    </location>
</feature>
<feature type="domain" description="COP9 signalosome complex subunit 3 N-terminal helical repeats" evidence="3">
    <location>
        <begin position="46"/>
        <end position="179"/>
    </location>
</feature>
<feature type="compositionally biased region" description="Acidic residues" evidence="2">
    <location>
        <begin position="553"/>
        <end position="565"/>
    </location>
</feature>
<dbReference type="Pfam" id="PF22788">
    <property type="entry name" value="COP9_hel_rpt"/>
    <property type="match status" value="2"/>
</dbReference>
<organism evidence="4 5">
    <name type="scientific">Lineolata rhizophorae</name>
    <dbReference type="NCBI Taxonomy" id="578093"/>
    <lineage>
        <taxon>Eukaryota</taxon>
        <taxon>Fungi</taxon>
        <taxon>Dikarya</taxon>
        <taxon>Ascomycota</taxon>
        <taxon>Pezizomycotina</taxon>
        <taxon>Dothideomycetes</taxon>
        <taxon>Dothideomycetes incertae sedis</taxon>
        <taxon>Lineolatales</taxon>
        <taxon>Lineolataceae</taxon>
        <taxon>Lineolata</taxon>
    </lineage>
</organism>
<accession>A0A6A6P188</accession>
<feature type="region of interest" description="Disordered" evidence="2">
    <location>
        <begin position="517"/>
        <end position="565"/>
    </location>
</feature>
<dbReference type="AlphaFoldDB" id="A0A6A6P188"/>
<dbReference type="Proteomes" id="UP000799766">
    <property type="component" value="Unassembled WGS sequence"/>
</dbReference>